<accession>A0AAD6NH90</accession>
<feature type="compositionally biased region" description="Low complexity" evidence="1">
    <location>
        <begin position="314"/>
        <end position="325"/>
    </location>
</feature>
<evidence type="ECO:0000313" key="3">
    <source>
        <dbReference type="Proteomes" id="UP001221413"/>
    </source>
</evidence>
<feature type="region of interest" description="Disordered" evidence="1">
    <location>
        <begin position="1"/>
        <end position="22"/>
    </location>
</feature>
<dbReference type="EMBL" id="JAQGDS010000009">
    <property type="protein sequence ID" value="KAJ6258097.1"/>
    <property type="molecule type" value="Genomic_DNA"/>
</dbReference>
<dbReference type="AlphaFoldDB" id="A0AAD6NH90"/>
<feature type="compositionally biased region" description="Low complexity" evidence="1">
    <location>
        <begin position="1"/>
        <end position="16"/>
    </location>
</feature>
<reference evidence="2" key="1">
    <citation type="submission" date="2023-01" db="EMBL/GenBank/DDBJ databases">
        <title>The chitinases involved in constricting ring structure development in the nematode-trapping fungus Drechslerella dactyloides.</title>
        <authorList>
            <person name="Wang R."/>
            <person name="Zhang L."/>
            <person name="Tang P."/>
            <person name="Li S."/>
            <person name="Liang L."/>
        </authorList>
    </citation>
    <scope>NUCLEOTIDE SEQUENCE</scope>
    <source>
        <strain evidence="2">YMF1.00031</strain>
    </source>
</reference>
<dbReference type="Proteomes" id="UP001221413">
    <property type="component" value="Unassembled WGS sequence"/>
</dbReference>
<protein>
    <submittedName>
        <fullName evidence="2">Uncharacterized protein</fullName>
    </submittedName>
</protein>
<keyword evidence="3" id="KW-1185">Reference proteome</keyword>
<comment type="caution">
    <text evidence="2">The sequence shown here is derived from an EMBL/GenBank/DDBJ whole genome shotgun (WGS) entry which is preliminary data.</text>
</comment>
<proteinExistence type="predicted"/>
<evidence type="ECO:0000313" key="2">
    <source>
        <dbReference type="EMBL" id="KAJ6258097.1"/>
    </source>
</evidence>
<evidence type="ECO:0000256" key="1">
    <source>
        <dbReference type="SAM" id="MobiDB-lite"/>
    </source>
</evidence>
<feature type="compositionally biased region" description="Low complexity" evidence="1">
    <location>
        <begin position="293"/>
        <end position="305"/>
    </location>
</feature>
<name>A0AAD6NH90_DREDA</name>
<gene>
    <name evidence="2" type="ORF">Dda_7012</name>
</gene>
<sequence length="342" mass="37771">MAAVASDDNVDVDTNAGQHGSLLYPSDEEQNNVLMNKKAGGIATIAPCVNKPEKRRISPEKVIRRFFEEFLRGGESGAVDLAKYSKRDYCEYVKIVHQAFKRAVCYMARTWGFNLPVEGKLFTKQQAARISPLRDLEMVKQFADITSRDAGHNKGRTQKRAEEQRKMVEKNLDDAKRAEYDLVSREARRALEAGIDVYGPNDIDPEEERVESQDPPTADASDTYQGDDEPEASGQRRQVPAETPLMPLTSIYPPKPTPIKTKLNTSKTLPAPRPAVATPMPKPAAPKGLILTQQAARASLLAARGSETRSGANPPRQRSSTPQRPASTVNPTAAPKRTWHSI</sequence>
<organism evidence="2 3">
    <name type="scientific">Drechslerella dactyloides</name>
    <name type="common">Nematode-trapping fungus</name>
    <name type="synonym">Arthrobotrys dactyloides</name>
    <dbReference type="NCBI Taxonomy" id="74499"/>
    <lineage>
        <taxon>Eukaryota</taxon>
        <taxon>Fungi</taxon>
        <taxon>Dikarya</taxon>
        <taxon>Ascomycota</taxon>
        <taxon>Pezizomycotina</taxon>
        <taxon>Orbiliomycetes</taxon>
        <taxon>Orbiliales</taxon>
        <taxon>Orbiliaceae</taxon>
        <taxon>Drechslerella</taxon>
    </lineage>
</organism>
<feature type="region of interest" description="Disordered" evidence="1">
    <location>
        <begin position="196"/>
        <end position="342"/>
    </location>
</feature>